<evidence type="ECO:0000313" key="1">
    <source>
        <dbReference type="EMBL" id="KKN53039.1"/>
    </source>
</evidence>
<comment type="caution">
    <text evidence="1">The sequence shown here is derived from an EMBL/GenBank/DDBJ whole genome shotgun (WGS) entry which is preliminary data.</text>
</comment>
<gene>
    <name evidence="1" type="ORF">LCGC14_0606280</name>
</gene>
<proteinExistence type="predicted"/>
<accession>A0A0F9RDU5</accession>
<protein>
    <submittedName>
        <fullName evidence="1">Uncharacterized protein</fullName>
    </submittedName>
</protein>
<reference evidence="1" key="1">
    <citation type="journal article" date="2015" name="Nature">
        <title>Complex archaea that bridge the gap between prokaryotes and eukaryotes.</title>
        <authorList>
            <person name="Spang A."/>
            <person name="Saw J.H."/>
            <person name="Jorgensen S.L."/>
            <person name="Zaremba-Niedzwiedzka K."/>
            <person name="Martijn J."/>
            <person name="Lind A.E."/>
            <person name="van Eijk R."/>
            <person name="Schleper C."/>
            <person name="Guy L."/>
            <person name="Ettema T.J."/>
        </authorList>
    </citation>
    <scope>NUCLEOTIDE SEQUENCE</scope>
</reference>
<name>A0A0F9RDU5_9ZZZZ</name>
<dbReference type="EMBL" id="LAZR01000991">
    <property type="protein sequence ID" value="KKN53039.1"/>
    <property type="molecule type" value="Genomic_DNA"/>
</dbReference>
<organism evidence="1">
    <name type="scientific">marine sediment metagenome</name>
    <dbReference type="NCBI Taxonomy" id="412755"/>
    <lineage>
        <taxon>unclassified sequences</taxon>
        <taxon>metagenomes</taxon>
        <taxon>ecological metagenomes</taxon>
    </lineage>
</organism>
<sequence>MGTRLISTLDFSSSGIKLRNPNWFEKFYEYEVSMENGVIISYESNFYAVYTFGTGNDLITALQDTTVLFEHMDPYKEPLPNYIVSKSVSKMKDTLPDYKVPVFKDFSTLIPKIKKEVIEVFNSINQFVNFRLSSKKYRFNAISDLIISKAFYDKDFNIIESLLNELDPTSVQLSDLSNSRQSKYSDQKLLYHTFHEILKGYSGSNKIINDYKKLHDYLTFGALQSKDYTKNEFRAIEMIEEILPQLFGYRFVTLLKLGALSFSKEDGKVKFQPIAFSRWLSQDILNDRRINSVREVVKVYQKDNIASNFETILACLIAFGHTTTFYVTGLGVRTISTFAADYNSFIAELVDGTFRRPYNPASRFKDYGSLTQALLSNFRSLILPSLEAKRNSDGKTAIMNGFARLFQARFNPSTIRLLGVQSNIKEFRNNPNTVSKSSINYAILKTFELLIRPTRTIDPIGTFRNIYRGASQTSSFIIKGAHGWDTIWSTNPRPDRLNTITLDNTILTQFFGNDFSTIQPALYYTERNLQDNVAHTGYRKPLLSDILTSEFIAGIDHLYGKFYNALSTYTDGEKLTVTFHQDTSHGIHENSLLSKALPEEISEKFNDLLGKDANSLSIVIQKESGSGKLLNEEEFQHFISDIVFYLVMFNSIALIQEIDGNYGLIASQRELFTADYIFQLNNPQLSETGHQILNMYQSEWNKNEEDKIVWNYGDC</sequence>
<dbReference type="AlphaFoldDB" id="A0A0F9RDU5"/>